<keyword evidence="2" id="KW-0547">Nucleotide-binding</keyword>
<protein>
    <submittedName>
        <fullName evidence="5">Conjugal transfer protein TrbE</fullName>
    </submittedName>
</protein>
<dbReference type="SUPFAM" id="SSF52540">
    <property type="entry name" value="P-loop containing nucleoside triphosphate hydrolases"/>
    <property type="match status" value="1"/>
</dbReference>
<gene>
    <name evidence="5" type="primary">trbE</name>
    <name evidence="5" type="ORF">ACFMB1_18195</name>
</gene>
<dbReference type="RefSeq" id="WP_379881115.1">
    <property type="nucleotide sequence ID" value="NZ_JBHPON010000003.1"/>
</dbReference>
<dbReference type="Pfam" id="PF19044">
    <property type="entry name" value="P-loop_TraG"/>
    <property type="match status" value="1"/>
</dbReference>
<dbReference type="Proteomes" id="UP001596116">
    <property type="component" value="Unassembled WGS sequence"/>
</dbReference>
<accession>A0ABW1L316</accession>
<dbReference type="NCBIfam" id="NF010447">
    <property type="entry name" value="PRK13873.1"/>
    <property type="match status" value="1"/>
</dbReference>
<feature type="domain" description="AAA+ ATPase" evidence="4">
    <location>
        <begin position="441"/>
        <end position="703"/>
    </location>
</feature>
<dbReference type="PANTHER" id="PTHR30121">
    <property type="entry name" value="UNCHARACTERIZED PROTEIN YJGR-RELATED"/>
    <property type="match status" value="1"/>
</dbReference>
<dbReference type="Gene3D" id="3.40.50.300">
    <property type="entry name" value="P-loop containing nucleotide triphosphate hydrolases"/>
    <property type="match status" value="2"/>
</dbReference>
<evidence type="ECO:0000313" key="5">
    <source>
        <dbReference type="EMBL" id="MFC6037491.1"/>
    </source>
</evidence>
<keyword evidence="6" id="KW-1185">Reference proteome</keyword>
<dbReference type="InterPro" id="IPR003593">
    <property type="entry name" value="AAA+_ATPase"/>
</dbReference>
<organism evidence="5 6">
    <name type="scientific">Hyphococcus aureus</name>
    <dbReference type="NCBI Taxonomy" id="2666033"/>
    <lineage>
        <taxon>Bacteria</taxon>
        <taxon>Pseudomonadati</taxon>
        <taxon>Pseudomonadota</taxon>
        <taxon>Alphaproteobacteria</taxon>
        <taxon>Parvularculales</taxon>
        <taxon>Parvularculaceae</taxon>
        <taxon>Hyphococcus</taxon>
    </lineage>
</organism>
<dbReference type="InterPro" id="IPR051162">
    <property type="entry name" value="T4SS_component"/>
</dbReference>
<dbReference type="PANTHER" id="PTHR30121:SF12">
    <property type="entry name" value="TYPE IV SECRETION SYSTEM PROTEIN CAGE"/>
    <property type="match status" value="1"/>
</dbReference>
<comment type="caution">
    <text evidence="5">The sequence shown here is derived from an EMBL/GenBank/DDBJ whole genome shotgun (WGS) entry which is preliminary data.</text>
</comment>
<evidence type="ECO:0000256" key="3">
    <source>
        <dbReference type="ARBA" id="ARBA00022840"/>
    </source>
</evidence>
<dbReference type="Pfam" id="PF03135">
    <property type="entry name" value="CagE_TrbE_VirB"/>
    <property type="match status" value="1"/>
</dbReference>
<evidence type="ECO:0000256" key="1">
    <source>
        <dbReference type="ARBA" id="ARBA00006512"/>
    </source>
</evidence>
<evidence type="ECO:0000313" key="6">
    <source>
        <dbReference type="Proteomes" id="UP001596116"/>
    </source>
</evidence>
<name>A0ABW1L316_9PROT</name>
<dbReference type="SMART" id="SM00382">
    <property type="entry name" value="AAA"/>
    <property type="match status" value="1"/>
</dbReference>
<dbReference type="CDD" id="cd01127">
    <property type="entry name" value="TrwB_TraG_TraD_VirD4"/>
    <property type="match status" value="1"/>
</dbReference>
<dbReference type="EMBL" id="JBHPON010000003">
    <property type="protein sequence ID" value="MFC6037491.1"/>
    <property type="molecule type" value="Genomic_DNA"/>
</dbReference>
<dbReference type="InterPro" id="IPR018145">
    <property type="entry name" value="CagE_TrbE_VirB_cntrl_dom"/>
</dbReference>
<comment type="similarity">
    <text evidence="1">Belongs to the TrbE/VirB4 family.</text>
</comment>
<sequence>MLNLAEYQKRPKRLADYLPWAALVALGIVLNKDGALQRTVRYRGPDLESASPEELLSYTARINNVLRRFRSGWVLHFEAARVPAADYPMSEWPCSLSFLIDEERRAAFESIAEYFECEYFLTFTYMPPADRTARAERAFLKKDELAPPDHASDRLGYFVQETDKAIDLLALAMPECRPLNDDETLSFLHACISLKRHDIIAPETSLYLDALLVDEPLTGGLEPKLGEAHLRVISVLGFPPASEPGFLDSLNALAFPYRWTTRFIAMDKARASAELAKYRRQWFAKRKSIAAIIKETLFNEASTLVDTDADNKTADADAALQELGADDVSFGFLTTTVVVHDQERSVVDQSVREIERVLNERGFVTIRESVNAVDAWLGSLPGHLYANIRQPLVHTLNLGHIAPLSSVWAGPARNDHLDGPPLALATTRGHTPFRLSTHIGDVGHTLIIGPTGAGKSVLLAFIAAQFHRYQNAQVFAFDKGRSIRAACLGLEGVVYDLGSKADLSFQPLRDLEAPEDKARAQRWLHGLLAQEGVTVDPPIKEAVWSALSSLVAVPIAERTLTGFSLLVQDRSLRNAMKPFTVEGAFGDLFDADKEAFSLSKFVCFEMEELMRQQPAIAPALTYLFDRLEERFNGDPTLLLLDEAWLFLDNPMFSGRIRDWLKTLRKKNVSVIFSTQSLSDVQASAIAPAIIESCPSRIFLPNPRARESSIYSAYSNFGLNDRQIDIIASMTPKQEYYFQSPVGNRIFDLRLGDIALAFCGASTPQDHRLIDKIIADASDESFARKMLAAKGLDWAAALLPEPSSSKGERE</sequence>
<evidence type="ECO:0000259" key="4">
    <source>
        <dbReference type="SMART" id="SM00382"/>
    </source>
</evidence>
<reference evidence="5 6" key="1">
    <citation type="submission" date="2024-09" db="EMBL/GenBank/DDBJ databases">
        <authorList>
            <person name="Zhang Z.-H."/>
        </authorList>
    </citation>
    <scope>NUCLEOTIDE SEQUENCE [LARGE SCALE GENOMIC DNA]</scope>
    <source>
        <strain evidence="5 6">HHTR114</strain>
    </source>
</reference>
<proteinExistence type="inferred from homology"/>
<keyword evidence="3" id="KW-0067">ATP-binding</keyword>
<dbReference type="InterPro" id="IPR027417">
    <property type="entry name" value="P-loop_NTPase"/>
</dbReference>
<evidence type="ECO:0000256" key="2">
    <source>
        <dbReference type="ARBA" id="ARBA00022741"/>
    </source>
</evidence>
<dbReference type="InterPro" id="IPR043964">
    <property type="entry name" value="P-loop_TraG"/>
</dbReference>